<organism evidence="1 2">
    <name type="scientific">Riccia fluitans</name>
    <dbReference type="NCBI Taxonomy" id="41844"/>
    <lineage>
        <taxon>Eukaryota</taxon>
        <taxon>Viridiplantae</taxon>
        <taxon>Streptophyta</taxon>
        <taxon>Embryophyta</taxon>
        <taxon>Marchantiophyta</taxon>
        <taxon>Marchantiopsida</taxon>
        <taxon>Marchantiidae</taxon>
        <taxon>Marchantiales</taxon>
        <taxon>Ricciaceae</taxon>
        <taxon>Riccia</taxon>
    </lineage>
</organism>
<sequence length="118" mass="11833">MLAACMTASKFLRQLAAGLIAPSPLNLLTDQAALTAWVKSCLRPGKGLGITPPRVGKGAGPAGKAMARNLLTGAAEAIPGEPSAGTPAPECTFGQGLYLGRLGPVVMLGSDAKCTALF</sequence>
<comment type="caution">
    <text evidence="1">The sequence shown here is derived from an EMBL/GenBank/DDBJ whole genome shotgun (WGS) entry which is preliminary data.</text>
</comment>
<accession>A0ABD1YSE7</accession>
<reference evidence="1 2" key="1">
    <citation type="submission" date="2024-09" db="EMBL/GenBank/DDBJ databases">
        <title>Chromosome-scale assembly of Riccia fluitans.</title>
        <authorList>
            <person name="Paukszto L."/>
            <person name="Sawicki J."/>
            <person name="Karawczyk K."/>
            <person name="Piernik-Szablinska J."/>
            <person name="Szczecinska M."/>
            <person name="Mazdziarz M."/>
        </authorList>
    </citation>
    <scope>NUCLEOTIDE SEQUENCE [LARGE SCALE GENOMIC DNA]</scope>
    <source>
        <strain evidence="1">Rf_01</strain>
        <tissue evidence="1">Aerial parts of the thallus</tissue>
    </source>
</reference>
<dbReference type="EMBL" id="JBHFFA010000003">
    <property type="protein sequence ID" value="KAL2633585.1"/>
    <property type="molecule type" value="Genomic_DNA"/>
</dbReference>
<dbReference type="Proteomes" id="UP001605036">
    <property type="component" value="Unassembled WGS sequence"/>
</dbReference>
<proteinExistence type="predicted"/>
<evidence type="ECO:0000313" key="1">
    <source>
        <dbReference type="EMBL" id="KAL2633585.1"/>
    </source>
</evidence>
<name>A0ABD1YSE7_9MARC</name>
<protein>
    <submittedName>
        <fullName evidence="1">Uncharacterized protein</fullName>
    </submittedName>
</protein>
<keyword evidence="2" id="KW-1185">Reference proteome</keyword>
<dbReference type="AlphaFoldDB" id="A0ABD1YSE7"/>
<gene>
    <name evidence="1" type="ORF">R1flu_005064</name>
</gene>
<evidence type="ECO:0000313" key="2">
    <source>
        <dbReference type="Proteomes" id="UP001605036"/>
    </source>
</evidence>